<feature type="transmembrane region" description="Helical" evidence="1">
    <location>
        <begin position="143"/>
        <end position="161"/>
    </location>
</feature>
<evidence type="ECO:0000256" key="1">
    <source>
        <dbReference type="SAM" id="Phobius"/>
    </source>
</evidence>
<gene>
    <name evidence="2" type="ORF">E6P09_13505</name>
</gene>
<proteinExistence type="predicted"/>
<organism evidence="2 3">
    <name type="scientific">Haloferax mediterranei (strain ATCC 33500 / DSM 1411 / JCM 8866 / NBRC 14739 / NCIMB 2177 / R-4)</name>
    <name type="common">Halobacterium mediterranei</name>
    <dbReference type="NCBI Taxonomy" id="523841"/>
    <lineage>
        <taxon>Archaea</taxon>
        <taxon>Methanobacteriati</taxon>
        <taxon>Methanobacteriota</taxon>
        <taxon>Stenosarchaea group</taxon>
        <taxon>Halobacteria</taxon>
        <taxon>Halobacteriales</taxon>
        <taxon>Haloferacaceae</taxon>
        <taxon>Haloferax</taxon>
    </lineage>
</organism>
<evidence type="ECO:0000313" key="3">
    <source>
        <dbReference type="Proteomes" id="UP000299011"/>
    </source>
</evidence>
<dbReference type="AlphaFoldDB" id="A0A4P8P6J7"/>
<protein>
    <submittedName>
        <fullName evidence="2">Uncharacterized protein</fullName>
    </submittedName>
</protein>
<dbReference type="RefSeq" id="WP_160163659.1">
    <property type="nucleotide sequence ID" value="NC_017941.2"/>
</dbReference>
<keyword evidence="1" id="KW-0812">Transmembrane</keyword>
<name>A0A4P8P6J7_HALMT</name>
<reference evidence="2 3" key="1">
    <citation type="submission" date="2019-04" db="EMBL/GenBank/DDBJ databases">
        <title>Methylomes of two halophilic Archaea, Haloarcula marismortui and Haloferax mediterranei.</title>
        <authorList>
            <person name="DasSarma S."/>
            <person name="DasSarma P."/>
            <person name="DasSarma S."/>
            <person name="Fomenkov A."/>
            <person name="Vincze T."/>
            <person name="Anton B.P."/>
            <person name="Roberts R.J."/>
        </authorList>
    </citation>
    <scope>NUCLEOTIDE SEQUENCE [LARGE SCALE GENOMIC DNA]</scope>
    <source>
        <strain evidence="3">ATCC 33500 / DSM 1411 / JCM 8866 / NBRC 14739 / NCIMB 2177 / R-4</strain>
    </source>
</reference>
<dbReference type="Proteomes" id="UP000299011">
    <property type="component" value="Chromosome"/>
</dbReference>
<dbReference type="GeneID" id="43882252"/>
<accession>A0A4P8P6J7</accession>
<feature type="transmembrane region" description="Helical" evidence="1">
    <location>
        <begin position="167"/>
        <end position="196"/>
    </location>
</feature>
<keyword evidence="1" id="KW-0472">Membrane</keyword>
<dbReference type="OrthoDB" id="383782at2157"/>
<evidence type="ECO:0000313" key="2">
    <source>
        <dbReference type="EMBL" id="QCQ76235.1"/>
    </source>
</evidence>
<dbReference type="EMBL" id="CP039139">
    <property type="protein sequence ID" value="QCQ76235.1"/>
    <property type="molecule type" value="Genomic_DNA"/>
</dbReference>
<keyword evidence="1" id="KW-1133">Transmembrane helix</keyword>
<sequence length="207" mass="21308">MLNHYLAKKICIDTSDLDGVGADKVCFTPSKLVDAGCDGKLSAGKGVSFGFQLVGLAMTDCRGRTISYNMGGFLGLNFENACIYGGGSFLPGIYQCQEIFCLDDLSNSGIPSLADLSPPSFNIVKQAIAMSDDLMELINGNKVLLAALAVIFGCFLAAMVVSGPGAIAASFMALGSGQAATLASALGISIFAYFAVNSAKPTRSISG</sequence>